<reference evidence="1" key="1">
    <citation type="journal article" date="2021" name="Proc. Natl. Acad. Sci. U.S.A.">
        <title>A Catalog of Tens of Thousands of Viruses from Human Metagenomes Reveals Hidden Associations with Chronic Diseases.</title>
        <authorList>
            <person name="Tisza M.J."/>
            <person name="Buck C.B."/>
        </authorList>
    </citation>
    <scope>NUCLEOTIDE SEQUENCE</scope>
    <source>
        <strain evidence="1">Ct5jB2</strain>
    </source>
</reference>
<sequence>MSRWTHVAAIFRIDSIGQISDDEITEKFGREVDWEEMADCDYDDSDEWVQQEFLPTGSEGSLKMSIWHNPVKNEMASTTVSVFGDLRDYGGSDDIERLEQWFTKCCENNWTRQAVMQVIDEYCDKPTIFQYIQH</sequence>
<name>A0A8S5TTQ4_9CAUD</name>
<proteinExistence type="predicted"/>
<evidence type="ECO:0000313" key="1">
    <source>
        <dbReference type="EMBL" id="DAF85568.1"/>
    </source>
</evidence>
<dbReference type="EMBL" id="BK015927">
    <property type="protein sequence ID" value="DAF85568.1"/>
    <property type="molecule type" value="Genomic_DNA"/>
</dbReference>
<protein>
    <submittedName>
        <fullName evidence="1">Uncharacterized protein</fullName>
    </submittedName>
</protein>
<organism evidence="1">
    <name type="scientific">Siphoviridae sp. ct5jB2</name>
    <dbReference type="NCBI Taxonomy" id="2825337"/>
    <lineage>
        <taxon>Viruses</taxon>
        <taxon>Duplodnaviria</taxon>
        <taxon>Heunggongvirae</taxon>
        <taxon>Uroviricota</taxon>
        <taxon>Caudoviricetes</taxon>
    </lineage>
</organism>
<accession>A0A8S5TTQ4</accession>